<dbReference type="OrthoDB" id="3290158at2"/>
<sequence>MVGVTGSVAAVLAEVGRFGPFFTVSTDPAEEVDPTWRPLRSLPEAVDARIAHVERVLSEQAGSPVEHRVAASIAVQGFAARLVSAPIAAVTLTGTLPALSPDSLFWRVSVTGPWPLWTDTDGFRDPGELPALVAEEMAEPLVAAAAGRVSARLLWGNVASSVAGAKRVLADPRATAVVERVLAHPLLAAAGERRPPVRPDLDWTFRRRSCCLYYRLPAGGKCSDCALT</sequence>
<proteinExistence type="predicted"/>
<evidence type="ECO:0000259" key="1">
    <source>
        <dbReference type="Pfam" id="PF11575"/>
    </source>
</evidence>
<dbReference type="STRING" id="366584.SAMN05216377_11475"/>
<dbReference type="EMBL" id="FNBE01000014">
    <property type="protein sequence ID" value="SDG69614.1"/>
    <property type="molecule type" value="Genomic_DNA"/>
</dbReference>
<reference evidence="2 3" key="1">
    <citation type="submission" date="2016-10" db="EMBL/GenBank/DDBJ databases">
        <authorList>
            <person name="de Groot N.N."/>
        </authorList>
    </citation>
    <scope>NUCLEOTIDE SEQUENCE [LARGE SCALE GENOMIC DNA]</scope>
    <source>
        <strain evidence="2 3">CGMCC 4.3143</strain>
    </source>
</reference>
<dbReference type="Pfam" id="PF11575">
    <property type="entry name" value="FhuF_C"/>
    <property type="match status" value="1"/>
</dbReference>
<accession>A0A1G7WCM7</accession>
<gene>
    <name evidence="2" type="ORF">SAMN05216377_11475</name>
</gene>
<evidence type="ECO:0000313" key="3">
    <source>
        <dbReference type="Proteomes" id="UP000198967"/>
    </source>
</evidence>
<protein>
    <submittedName>
        <fullName evidence="2">Ferric iron reductase protein FhuF, involved in iron transport</fullName>
    </submittedName>
</protein>
<dbReference type="InterPro" id="IPR008090">
    <property type="entry name" value="Fe_iron_reduct"/>
</dbReference>
<feature type="domain" description="Ferric siderophore reductase C-terminal" evidence="1">
    <location>
        <begin position="207"/>
        <end position="227"/>
    </location>
</feature>
<dbReference type="GO" id="GO:0051537">
    <property type="term" value="F:2 iron, 2 sulfur cluster binding"/>
    <property type="evidence" value="ECO:0007669"/>
    <property type="project" value="InterPro"/>
</dbReference>
<name>A0A1G7WCM7_PSEOR</name>
<dbReference type="AlphaFoldDB" id="A0A1G7WCM7"/>
<evidence type="ECO:0000313" key="2">
    <source>
        <dbReference type="EMBL" id="SDG69614.1"/>
    </source>
</evidence>
<dbReference type="PRINTS" id="PR01714">
    <property type="entry name" value="2FE2SRDCTASE"/>
</dbReference>
<dbReference type="InterPro" id="IPR024726">
    <property type="entry name" value="FhuF_C"/>
</dbReference>
<dbReference type="RefSeq" id="WP_093087584.1">
    <property type="nucleotide sequence ID" value="NZ_FNBE01000014.1"/>
</dbReference>
<organism evidence="2 3">
    <name type="scientific">Pseudonocardia oroxyli</name>
    <dbReference type="NCBI Taxonomy" id="366584"/>
    <lineage>
        <taxon>Bacteria</taxon>
        <taxon>Bacillati</taxon>
        <taxon>Actinomycetota</taxon>
        <taxon>Actinomycetes</taxon>
        <taxon>Pseudonocardiales</taxon>
        <taxon>Pseudonocardiaceae</taxon>
        <taxon>Pseudonocardia</taxon>
    </lineage>
</organism>
<dbReference type="Proteomes" id="UP000198967">
    <property type="component" value="Unassembled WGS sequence"/>
</dbReference>
<keyword evidence="3" id="KW-1185">Reference proteome</keyword>